<proteinExistence type="predicted"/>
<sequence>MFFPDGFLKRGLVPRPAAPALGCQDPAADLFEPRVVSARPRTSACRALMWQRGAIAERGKIRAACPSLPFPFPETSCLCASGIRPGTTACSPTLNVLQGFAQNQGESTRRGY</sequence>
<dbReference type="AlphaFoldDB" id="A0A9Q1FIT9"/>
<evidence type="ECO:0000313" key="2">
    <source>
        <dbReference type="Proteomes" id="UP001152622"/>
    </source>
</evidence>
<protein>
    <submittedName>
        <fullName evidence="1">Uncharacterized protein</fullName>
    </submittedName>
</protein>
<name>A0A9Q1FIT9_SYNKA</name>
<dbReference type="Proteomes" id="UP001152622">
    <property type="component" value="Chromosome 5"/>
</dbReference>
<evidence type="ECO:0000313" key="1">
    <source>
        <dbReference type="EMBL" id="KAJ8359666.1"/>
    </source>
</evidence>
<reference evidence="1" key="1">
    <citation type="journal article" date="2023" name="Science">
        <title>Genome structures resolve the early diversification of teleost fishes.</title>
        <authorList>
            <person name="Parey E."/>
            <person name="Louis A."/>
            <person name="Montfort J."/>
            <person name="Bouchez O."/>
            <person name="Roques C."/>
            <person name="Iampietro C."/>
            <person name="Lluch J."/>
            <person name="Castinel A."/>
            <person name="Donnadieu C."/>
            <person name="Desvignes T."/>
            <person name="Floi Bucao C."/>
            <person name="Jouanno E."/>
            <person name="Wen M."/>
            <person name="Mejri S."/>
            <person name="Dirks R."/>
            <person name="Jansen H."/>
            <person name="Henkel C."/>
            <person name="Chen W.J."/>
            <person name="Zahm M."/>
            <person name="Cabau C."/>
            <person name="Klopp C."/>
            <person name="Thompson A.W."/>
            <person name="Robinson-Rechavi M."/>
            <person name="Braasch I."/>
            <person name="Lecointre G."/>
            <person name="Bobe J."/>
            <person name="Postlethwait J.H."/>
            <person name="Berthelot C."/>
            <person name="Roest Crollius H."/>
            <person name="Guiguen Y."/>
        </authorList>
    </citation>
    <scope>NUCLEOTIDE SEQUENCE</scope>
    <source>
        <strain evidence="1">WJC10195</strain>
    </source>
</reference>
<comment type="caution">
    <text evidence="1">The sequence shown here is derived from an EMBL/GenBank/DDBJ whole genome shotgun (WGS) entry which is preliminary data.</text>
</comment>
<dbReference type="EMBL" id="JAINUF010000005">
    <property type="protein sequence ID" value="KAJ8359666.1"/>
    <property type="molecule type" value="Genomic_DNA"/>
</dbReference>
<keyword evidence="2" id="KW-1185">Reference proteome</keyword>
<organism evidence="1 2">
    <name type="scientific">Synaphobranchus kaupii</name>
    <name type="common">Kaup's arrowtooth eel</name>
    <dbReference type="NCBI Taxonomy" id="118154"/>
    <lineage>
        <taxon>Eukaryota</taxon>
        <taxon>Metazoa</taxon>
        <taxon>Chordata</taxon>
        <taxon>Craniata</taxon>
        <taxon>Vertebrata</taxon>
        <taxon>Euteleostomi</taxon>
        <taxon>Actinopterygii</taxon>
        <taxon>Neopterygii</taxon>
        <taxon>Teleostei</taxon>
        <taxon>Anguilliformes</taxon>
        <taxon>Synaphobranchidae</taxon>
        <taxon>Synaphobranchus</taxon>
    </lineage>
</organism>
<gene>
    <name evidence="1" type="ORF">SKAU_G00161910</name>
</gene>
<accession>A0A9Q1FIT9</accession>